<dbReference type="Proteomes" id="UP000765802">
    <property type="component" value="Unassembled WGS sequence"/>
</dbReference>
<keyword evidence="1" id="KW-0597">Phosphoprotein</keyword>
<evidence type="ECO:0008006" key="4">
    <source>
        <dbReference type="Google" id="ProtNLM"/>
    </source>
</evidence>
<dbReference type="PANTHER" id="PTHR43547">
    <property type="entry name" value="TWO-COMPONENT HISTIDINE KINASE"/>
    <property type="match status" value="1"/>
</dbReference>
<dbReference type="InterPro" id="IPR015943">
    <property type="entry name" value="WD40/YVTN_repeat-like_dom_sf"/>
</dbReference>
<name>A0ABR7M948_9BACT</name>
<sequence>MTTHLLLLIWLISLDGAVTEPVTSSAAGTDSLPLQKTQATLPSGTIRLWPGPQAFLQSQNQGPENLQISTSVQQVLEDKSGHLWIATGEEGVVFFDGRDYHSIRTENGLAGNSVRTIVQDAAGQVWMATNGGVSRRNANGFTNFTRENGLPDNEVLTLHIDSKGRLWAGTRSGLARFDQEAFTTLPMYQEPRKEKAVPIRTAIRNIYEDKSGHLWFGTEGYGLFKFDGKNLVNVVRPGC</sequence>
<evidence type="ECO:0000313" key="2">
    <source>
        <dbReference type="EMBL" id="MBC6491532.1"/>
    </source>
</evidence>
<dbReference type="PANTHER" id="PTHR43547:SF2">
    <property type="entry name" value="HYBRID SIGNAL TRANSDUCTION HISTIDINE KINASE C"/>
    <property type="match status" value="1"/>
</dbReference>
<proteinExistence type="predicted"/>
<dbReference type="InterPro" id="IPR011110">
    <property type="entry name" value="Reg_prop"/>
</dbReference>
<evidence type="ECO:0000256" key="1">
    <source>
        <dbReference type="ARBA" id="ARBA00022553"/>
    </source>
</evidence>
<comment type="caution">
    <text evidence="2">The sequence shown here is derived from an EMBL/GenBank/DDBJ whole genome shotgun (WGS) entry which is preliminary data.</text>
</comment>
<gene>
    <name evidence="2" type="ORF">BC349_10835</name>
</gene>
<reference evidence="2 3" key="1">
    <citation type="submission" date="2016-07" db="EMBL/GenBank/DDBJ databases">
        <title>Genome analysis of Flavihumibacter stibioxidans YS-17.</title>
        <authorList>
            <person name="Shi K."/>
            <person name="Han Y."/>
            <person name="Wang G."/>
        </authorList>
    </citation>
    <scope>NUCLEOTIDE SEQUENCE [LARGE SCALE GENOMIC DNA]</scope>
    <source>
        <strain evidence="2 3">YS-17</strain>
    </source>
</reference>
<organism evidence="2 3">
    <name type="scientific">Flavihumibacter stibioxidans</name>
    <dbReference type="NCBI Taxonomy" id="1834163"/>
    <lineage>
        <taxon>Bacteria</taxon>
        <taxon>Pseudomonadati</taxon>
        <taxon>Bacteroidota</taxon>
        <taxon>Chitinophagia</taxon>
        <taxon>Chitinophagales</taxon>
        <taxon>Chitinophagaceae</taxon>
        <taxon>Flavihumibacter</taxon>
    </lineage>
</organism>
<dbReference type="Pfam" id="PF07494">
    <property type="entry name" value="Reg_prop"/>
    <property type="match status" value="4"/>
</dbReference>
<keyword evidence="3" id="KW-1185">Reference proteome</keyword>
<dbReference type="SUPFAM" id="SSF63829">
    <property type="entry name" value="Calcium-dependent phosphotriesterase"/>
    <property type="match status" value="1"/>
</dbReference>
<evidence type="ECO:0000313" key="3">
    <source>
        <dbReference type="Proteomes" id="UP000765802"/>
    </source>
</evidence>
<accession>A0ABR7M948</accession>
<dbReference type="Gene3D" id="2.130.10.10">
    <property type="entry name" value="YVTN repeat-like/Quinoprotein amine dehydrogenase"/>
    <property type="match status" value="2"/>
</dbReference>
<dbReference type="RefSeq" id="WP_187256810.1">
    <property type="nucleotide sequence ID" value="NZ_JBHULF010000014.1"/>
</dbReference>
<protein>
    <recommendedName>
        <fullName evidence="4">Two component regulator with propeller domain</fullName>
    </recommendedName>
</protein>
<dbReference type="EMBL" id="MBUA01000012">
    <property type="protein sequence ID" value="MBC6491532.1"/>
    <property type="molecule type" value="Genomic_DNA"/>
</dbReference>